<dbReference type="GeneID" id="30144801"/>
<sequence length="141" mass="16288">MPKCNHLLSCKRILLSLELDHKWAHTKCRAPTFSVKYLIYVVKSIKATGSDTKLNHQRFGPPQVHVNYQILHLVFWYPSHSHCSLHRWSTGFLELVSKLAHTFSYILTCISAQNHRLISNPVTIHTPYTMAAEIPTYVFCI</sequence>
<keyword evidence="2" id="KW-1185">Reference proteome</keyword>
<evidence type="ECO:0000313" key="1">
    <source>
        <dbReference type="EMBL" id="ODQ81258.1"/>
    </source>
</evidence>
<dbReference type="EMBL" id="KV454428">
    <property type="protein sequence ID" value="ODQ81258.1"/>
    <property type="molecule type" value="Genomic_DNA"/>
</dbReference>
<dbReference type="AlphaFoldDB" id="A0A1E3QU87"/>
<organism evidence="1 2">
    <name type="scientific">Babjeviella inositovora NRRL Y-12698</name>
    <dbReference type="NCBI Taxonomy" id="984486"/>
    <lineage>
        <taxon>Eukaryota</taxon>
        <taxon>Fungi</taxon>
        <taxon>Dikarya</taxon>
        <taxon>Ascomycota</taxon>
        <taxon>Saccharomycotina</taxon>
        <taxon>Pichiomycetes</taxon>
        <taxon>Serinales incertae sedis</taxon>
        <taxon>Babjeviella</taxon>
    </lineage>
</organism>
<dbReference type="Proteomes" id="UP000094336">
    <property type="component" value="Unassembled WGS sequence"/>
</dbReference>
<name>A0A1E3QU87_9ASCO</name>
<reference evidence="2" key="1">
    <citation type="submission" date="2016-05" db="EMBL/GenBank/DDBJ databases">
        <title>Comparative genomics of biotechnologically important yeasts.</title>
        <authorList>
            <consortium name="DOE Joint Genome Institute"/>
            <person name="Riley R."/>
            <person name="Haridas S."/>
            <person name="Wolfe K.H."/>
            <person name="Lopes M.R."/>
            <person name="Hittinger C.T."/>
            <person name="Goker M."/>
            <person name="Salamov A."/>
            <person name="Wisecaver J."/>
            <person name="Long T.M."/>
            <person name="Aerts A.L."/>
            <person name="Barry K."/>
            <person name="Choi C."/>
            <person name="Clum A."/>
            <person name="Coughlan A.Y."/>
            <person name="Deshpande S."/>
            <person name="Douglass A.P."/>
            <person name="Hanson S.J."/>
            <person name="Klenk H.-P."/>
            <person name="Labutti K."/>
            <person name="Lapidus A."/>
            <person name="Lindquist E."/>
            <person name="Lipzen A."/>
            <person name="Meier-Kolthoff J.P."/>
            <person name="Ohm R.A."/>
            <person name="Otillar R.P."/>
            <person name="Pangilinan J."/>
            <person name="Peng Y."/>
            <person name="Rokas A."/>
            <person name="Rosa C.A."/>
            <person name="Scheuner C."/>
            <person name="Sibirny A.A."/>
            <person name="Slot J.C."/>
            <person name="Stielow J.B."/>
            <person name="Sun H."/>
            <person name="Kurtzman C.P."/>
            <person name="Blackwell M."/>
            <person name="Grigoriev I.V."/>
            <person name="Jeffries T.W."/>
        </authorList>
    </citation>
    <scope>NUCLEOTIDE SEQUENCE [LARGE SCALE GENOMIC DNA]</scope>
    <source>
        <strain evidence="2">NRRL Y-12698</strain>
    </source>
</reference>
<evidence type="ECO:0000313" key="2">
    <source>
        <dbReference type="Proteomes" id="UP000094336"/>
    </source>
</evidence>
<protein>
    <submittedName>
        <fullName evidence="1">Uncharacterized protein</fullName>
    </submittedName>
</protein>
<dbReference type="RefSeq" id="XP_018986586.1">
    <property type="nucleotide sequence ID" value="XM_019126947.1"/>
</dbReference>
<proteinExistence type="predicted"/>
<accession>A0A1E3QU87</accession>
<gene>
    <name evidence="1" type="ORF">BABINDRAFT_121862</name>
</gene>